<dbReference type="NCBIfam" id="NF047646">
    <property type="entry name" value="REP_Tyr_transpos"/>
    <property type="match status" value="1"/>
</dbReference>
<dbReference type="InterPro" id="IPR036515">
    <property type="entry name" value="Transposase_17_sf"/>
</dbReference>
<dbReference type="AlphaFoldDB" id="A0A7V4GAD6"/>
<proteinExistence type="predicted"/>
<dbReference type="GO" id="GO:0004803">
    <property type="term" value="F:transposase activity"/>
    <property type="evidence" value="ECO:0007669"/>
    <property type="project" value="InterPro"/>
</dbReference>
<comment type="caution">
    <text evidence="2">The sequence shown here is derived from an EMBL/GenBank/DDBJ whole genome shotgun (WGS) entry which is preliminary data.</text>
</comment>
<dbReference type="InterPro" id="IPR052715">
    <property type="entry name" value="RAYT_transposase"/>
</dbReference>
<dbReference type="EMBL" id="DSXI01000661">
    <property type="protein sequence ID" value="HGS06261.1"/>
    <property type="molecule type" value="Genomic_DNA"/>
</dbReference>
<gene>
    <name evidence="2" type="ORF">ENT08_11115</name>
</gene>
<dbReference type="InterPro" id="IPR002686">
    <property type="entry name" value="Transposase_17"/>
</dbReference>
<dbReference type="SMART" id="SM01321">
    <property type="entry name" value="Y1_Tnp"/>
    <property type="match status" value="1"/>
</dbReference>
<dbReference type="PANTHER" id="PTHR36966:SF1">
    <property type="entry name" value="REP-ASSOCIATED TYROSINE TRANSPOSASE"/>
    <property type="match status" value="1"/>
</dbReference>
<dbReference type="SUPFAM" id="SSF143422">
    <property type="entry name" value="Transposase IS200-like"/>
    <property type="match status" value="1"/>
</dbReference>
<organism evidence="2">
    <name type="scientific">Desulfobacca acetoxidans</name>
    <dbReference type="NCBI Taxonomy" id="60893"/>
    <lineage>
        <taxon>Bacteria</taxon>
        <taxon>Pseudomonadati</taxon>
        <taxon>Thermodesulfobacteriota</taxon>
        <taxon>Desulfobaccia</taxon>
        <taxon>Desulfobaccales</taxon>
        <taxon>Desulfobaccaceae</taxon>
        <taxon>Desulfobacca</taxon>
    </lineage>
</organism>
<dbReference type="Gene3D" id="3.30.70.1290">
    <property type="entry name" value="Transposase IS200-like"/>
    <property type="match status" value="1"/>
</dbReference>
<sequence>MADYVRSRKPGGAFFFTVVTFQRRRLFEDLRKCETLINIIVAVQQELPFTMDAWVILPDHIHSLWTLPPEDSDYSKRWGLIKAKFSKAVSRKESRSARLTGSRIRHRESTIWQRRFWEHQIRDEKDLQLHLNYIHFNPVKHGLVKSPAQWPYSSFQEYVQRGLYPANWGEQVSLEFSGDFGE</sequence>
<evidence type="ECO:0000313" key="2">
    <source>
        <dbReference type="EMBL" id="HGS06261.1"/>
    </source>
</evidence>
<dbReference type="PANTHER" id="PTHR36966">
    <property type="entry name" value="REP-ASSOCIATED TYROSINE TRANSPOSASE"/>
    <property type="match status" value="1"/>
</dbReference>
<dbReference type="GO" id="GO:0006313">
    <property type="term" value="P:DNA transposition"/>
    <property type="evidence" value="ECO:0007669"/>
    <property type="project" value="InterPro"/>
</dbReference>
<accession>A0A7V4GAD6</accession>
<reference evidence="2" key="1">
    <citation type="journal article" date="2020" name="mSystems">
        <title>Genome- and Community-Level Interaction Insights into Carbon Utilization and Element Cycling Functions of Hydrothermarchaeota in Hydrothermal Sediment.</title>
        <authorList>
            <person name="Zhou Z."/>
            <person name="Liu Y."/>
            <person name="Xu W."/>
            <person name="Pan J."/>
            <person name="Luo Z.H."/>
            <person name="Li M."/>
        </authorList>
    </citation>
    <scope>NUCLEOTIDE SEQUENCE [LARGE SCALE GENOMIC DNA]</scope>
    <source>
        <strain evidence="2">SpSt-548</strain>
    </source>
</reference>
<dbReference type="Pfam" id="PF01797">
    <property type="entry name" value="Y1_Tnp"/>
    <property type="match status" value="1"/>
</dbReference>
<evidence type="ECO:0000259" key="1">
    <source>
        <dbReference type="SMART" id="SM01321"/>
    </source>
</evidence>
<dbReference type="GO" id="GO:0043565">
    <property type="term" value="F:sequence-specific DNA binding"/>
    <property type="evidence" value="ECO:0007669"/>
    <property type="project" value="TreeGrafter"/>
</dbReference>
<name>A0A7V4GAD6_9BACT</name>
<protein>
    <submittedName>
        <fullName evidence="2">Transposase</fullName>
    </submittedName>
</protein>
<feature type="domain" description="Transposase IS200-like" evidence="1">
    <location>
        <begin position="9"/>
        <end position="137"/>
    </location>
</feature>